<accession>A0A317D352</accession>
<comment type="caution">
    <text evidence="1">The sequence shown here is derived from an EMBL/GenBank/DDBJ whole genome shotgun (WGS) entry which is preliminary data.</text>
</comment>
<dbReference type="Proteomes" id="UP000245410">
    <property type="component" value="Unassembled WGS sequence"/>
</dbReference>
<name>A0A317D352_9ACTN</name>
<dbReference type="Pfam" id="PF03864">
    <property type="entry name" value="Phage_cap_E"/>
    <property type="match status" value="1"/>
</dbReference>
<dbReference type="RefSeq" id="WP_109818079.1">
    <property type="nucleotide sequence ID" value="NZ_QGKR01000196.1"/>
</dbReference>
<gene>
    <name evidence="1" type="ORF">DKT68_15300</name>
</gene>
<dbReference type="InterPro" id="IPR053738">
    <property type="entry name" value="Lambda_capsid_assembly"/>
</dbReference>
<dbReference type="AlphaFoldDB" id="A0A317D352"/>
<keyword evidence="2" id="KW-1185">Reference proteome</keyword>
<protein>
    <submittedName>
        <fullName evidence="1">Phage capsid protein</fullName>
    </submittedName>
</protein>
<dbReference type="OrthoDB" id="3196427at2"/>
<dbReference type="Gene3D" id="3.90.1690.10">
    <property type="entry name" value="phage-related protein like domain"/>
    <property type="match status" value="1"/>
</dbReference>
<dbReference type="InterPro" id="IPR005564">
    <property type="entry name" value="Major_capsid_GpE"/>
</dbReference>
<proteinExistence type="predicted"/>
<reference evidence="1 2" key="1">
    <citation type="submission" date="2018-05" db="EMBL/GenBank/DDBJ databases">
        <title>Micromonospora atacamensis sp. nov., a novel actinobacteria isolated from high altitude Atacama Desert soil.</title>
        <authorList>
            <person name="Carro L."/>
            <person name="Golinska P."/>
            <person name="Klenk H.-P."/>
            <person name="Goodfellow M."/>
        </authorList>
    </citation>
    <scope>NUCLEOTIDE SEQUENCE [LARGE SCALE GENOMIC DNA]</scope>
    <source>
        <strain evidence="1 2">5R2A7</strain>
    </source>
</reference>
<evidence type="ECO:0000313" key="2">
    <source>
        <dbReference type="Proteomes" id="UP000245410"/>
    </source>
</evidence>
<organism evidence="1 2">
    <name type="scientific">Micromonospora acroterricola</name>
    <dbReference type="NCBI Taxonomy" id="2202421"/>
    <lineage>
        <taxon>Bacteria</taxon>
        <taxon>Bacillati</taxon>
        <taxon>Actinomycetota</taxon>
        <taxon>Actinomycetes</taxon>
        <taxon>Micromonosporales</taxon>
        <taxon>Micromonosporaceae</taxon>
        <taxon>Micromonospora</taxon>
    </lineage>
</organism>
<sequence>MLLNADYIEPVELTGYAREAAANLPDNQFTLARWLPNRPIDDLEYRFTRGGEGLIEAATFRAYDAESPIGSRPGLTRVSGELPPISRKIRLGEYDRLRQRSANAGAIRDSLMTDAERMTRSVAARMELARGDALVNGSVTINENGVVATVSFGRSGSHSVAPGTVWSTIATATPLADLLSWRQTYITTNGEAPGAMVMSSTVLGYLLRNAEIRALVGSTLGAPSRVSQAALRGILDDHELPPWYIVDEQINVNGSATRPIPVDKFLYLPAPVDPNDGEGSQLGATLWGTTAESLDPRYGLDEGERPGIVAGVYSTEDPIALWTKSAGIGLPVEANPDLSFVADVA</sequence>
<evidence type="ECO:0000313" key="1">
    <source>
        <dbReference type="EMBL" id="PWR08580.1"/>
    </source>
</evidence>
<dbReference type="EMBL" id="QGKR01000196">
    <property type="protein sequence ID" value="PWR08580.1"/>
    <property type="molecule type" value="Genomic_DNA"/>
</dbReference>